<feature type="non-terminal residue" evidence="10">
    <location>
        <position position="1"/>
    </location>
</feature>
<feature type="non-terminal residue" evidence="10">
    <location>
        <position position="476"/>
    </location>
</feature>
<keyword evidence="11" id="KW-1185">Reference proteome</keyword>
<evidence type="ECO:0000313" key="10">
    <source>
        <dbReference type="EMBL" id="CAG5121856.1"/>
    </source>
</evidence>
<feature type="transmembrane region" description="Helical" evidence="8">
    <location>
        <begin position="223"/>
        <end position="241"/>
    </location>
</feature>
<accession>A0A8S3Z554</accession>
<evidence type="ECO:0000256" key="8">
    <source>
        <dbReference type="SAM" id="Phobius"/>
    </source>
</evidence>
<protein>
    <recommendedName>
        <fullName evidence="9">Major facilitator superfamily (MFS) profile domain-containing protein</fullName>
    </recommendedName>
</protein>
<keyword evidence="5 8" id="KW-1133">Transmembrane helix</keyword>
<keyword evidence="3 8" id="KW-0812">Transmembrane</keyword>
<dbReference type="SUPFAM" id="SSF103473">
    <property type="entry name" value="MFS general substrate transporter"/>
    <property type="match status" value="1"/>
</dbReference>
<feature type="compositionally biased region" description="Polar residues" evidence="7">
    <location>
        <begin position="462"/>
        <end position="476"/>
    </location>
</feature>
<evidence type="ECO:0000256" key="1">
    <source>
        <dbReference type="ARBA" id="ARBA00004141"/>
    </source>
</evidence>
<feature type="transmembrane region" description="Helical" evidence="8">
    <location>
        <begin position="129"/>
        <end position="148"/>
    </location>
</feature>
<evidence type="ECO:0000256" key="3">
    <source>
        <dbReference type="ARBA" id="ARBA00022692"/>
    </source>
</evidence>
<dbReference type="InterPro" id="IPR036259">
    <property type="entry name" value="MFS_trans_sf"/>
</dbReference>
<feature type="transmembrane region" description="Helical" evidence="8">
    <location>
        <begin position="253"/>
        <end position="277"/>
    </location>
</feature>
<feature type="transmembrane region" description="Helical" evidence="8">
    <location>
        <begin position="420"/>
        <end position="441"/>
    </location>
</feature>
<dbReference type="OrthoDB" id="6160692at2759"/>
<keyword evidence="4" id="KW-0769">Symport</keyword>
<dbReference type="InterPro" id="IPR050382">
    <property type="entry name" value="MFS_Na/Anion_cotransporter"/>
</dbReference>
<dbReference type="AlphaFoldDB" id="A0A8S3Z554"/>
<dbReference type="Pfam" id="PF07690">
    <property type="entry name" value="MFS_1"/>
    <property type="match status" value="1"/>
</dbReference>
<sequence>APLFCSCRLILSVVSCLGFVCMYSIRFNVVVAMPCIVGEIESVDPTVHSGVKGSIWRPTECMGKTYPKLIVSNATDRPRRVLSGSFYAWDKKIQGAVTGSFFWGYWISQIPGGWLSERQATVLYGGKRFFGWATFGCGMATLLIPSAAHVNYWALIAIRVLLGLLQGVTWPAMFVIWSRWAPPLEREKLMALCVSGATFGIVLTYPTVAILCELQEGGWVYAFYLPGTVTIIWCLFWYYYVYDTPNILSSPAVWAYMIAHSAFNFQLYALMSFTIVYLQDVHYFSEMQAPRLVAIPYIGFFAFCNISAAVYDVVVARKICSRTVARKTSNAIGFLVPALLLIFVGFLNCTHSTLAVFIMVAVNTISGVQYGAGFLLNLQEIAPQHTGVIFGISNTFATFSGLVSLSMTKELTANRLRGRWQITFLIVSALFVLSFIIFTFFGSGELQKWAQPTEGRKDSIPDSGTTASTNEQIAKI</sequence>
<keyword evidence="6 8" id="KW-0472">Membrane</keyword>
<dbReference type="EMBL" id="CAJHNH020001175">
    <property type="protein sequence ID" value="CAG5121856.1"/>
    <property type="molecule type" value="Genomic_DNA"/>
</dbReference>
<feature type="transmembrane region" description="Helical" evidence="8">
    <location>
        <begin position="154"/>
        <end position="177"/>
    </location>
</feature>
<evidence type="ECO:0000313" key="11">
    <source>
        <dbReference type="Proteomes" id="UP000678393"/>
    </source>
</evidence>
<dbReference type="PANTHER" id="PTHR11662:SF399">
    <property type="entry name" value="FI19708P1-RELATED"/>
    <property type="match status" value="1"/>
</dbReference>
<dbReference type="Gene3D" id="1.20.1250.20">
    <property type="entry name" value="MFS general substrate transporter like domains"/>
    <property type="match status" value="2"/>
</dbReference>
<gene>
    <name evidence="10" type="ORF">CUNI_LOCUS7414</name>
</gene>
<dbReference type="InterPro" id="IPR011701">
    <property type="entry name" value="MFS"/>
</dbReference>
<organism evidence="10 11">
    <name type="scientific">Candidula unifasciata</name>
    <dbReference type="NCBI Taxonomy" id="100452"/>
    <lineage>
        <taxon>Eukaryota</taxon>
        <taxon>Metazoa</taxon>
        <taxon>Spiralia</taxon>
        <taxon>Lophotrochozoa</taxon>
        <taxon>Mollusca</taxon>
        <taxon>Gastropoda</taxon>
        <taxon>Heterobranchia</taxon>
        <taxon>Euthyneura</taxon>
        <taxon>Panpulmonata</taxon>
        <taxon>Eupulmonata</taxon>
        <taxon>Stylommatophora</taxon>
        <taxon>Helicina</taxon>
        <taxon>Helicoidea</taxon>
        <taxon>Geomitridae</taxon>
        <taxon>Candidula</taxon>
    </lineage>
</organism>
<evidence type="ECO:0000256" key="6">
    <source>
        <dbReference type="ARBA" id="ARBA00023136"/>
    </source>
</evidence>
<dbReference type="Proteomes" id="UP000678393">
    <property type="component" value="Unassembled WGS sequence"/>
</dbReference>
<dbReference type="PANTHER" id="PTHR11662">
    <property type="entry name" value="SOLUTE CARRIER FAMILY 17"/>
    <property type="match status" value="1"/>
</dbReference>
<feature type="transmembrane region" description="Helical" evidence="8">
    <location>
        <begin position="388"/>
        <end position="408"/>
    </location>
</feature>
<feature type="region of interest" description="Disordered" evidence="7">
    <location>
        <begin position="452"/>
        <end position="476"/>
    </location>
</feature>
<feature type="transmembrane region" description="Helical" evidence="8">
    <location>
        <begin position="297"/>
        <end position="316"/>
    </location>
</feature>
<evidence type="ECO:0000256" key="7">
    <source>
        <dbReference type="SAM" id="MobiDB-lite"/>
    </source>
</evidence>
<evidence type="ECO:0000256" key="5">
    <source>
        <dbReference type="ARBA" id="ARBA00022989"/>
    </source>
</evidence>
<keyword evidence="2" id="KW-0813">Transport</keyword>
<dbReference type="GO" id="GO:0016020">
    <property type="term" value="C:membrane"/>
    <property type="evidence" value="ECO:0007669"/>
    <property type="project" value="UniProtKB-SubCell"/>
</dbReference>
<dbReference type="FunFam" id="1.20.1250.20:FF:000003">
    <property type="entry name" value="Solute carrier family 17 member 3"/>
    <property type="match status" value="1"/>
</dbReference>
<feature type="domain" description="Major facilitator superfamily (MFS) profile" evidence="9">
    <location>
        <begin position="10"/>
        <end position="446"/>
    </location>
</feature>
<name>A0A8S3Z554_9EUPU</name>
<feature type="transmembrane region" description="Helical" evidence="8">
    <location>
        <begin position="189"/>
        <end position="211"/>
    </location>
</feature>
<comment type="caution">
    <text evidence="10">The sequence shown here is derived from an EMBL/GenBank/DDBJ whole genome shotgun (WGS) entry which is preliminary data.</text>
</comment>
<dbReference type="GO" id="GO:0006820">
    <property type="term" value="P:monoatomic anion transport"/>
    <property type="evidence" value="ECO:0007669"/>
    <property type="project" value="TreeGrafter"/>
</dbReference>
<evidence type="ECO:0000256" key="4">
    <source>
        <dbReference type="ARBA" id="ARBA00022847"/>
    </source>
</evidence>
<comment type="subcellular location">
    <subcellularLocation>
        <location evidence="1">Membrane</location>
        <topology evidence="1">Multi-pass membrane protein</topology>
    </subcellularLocation>
</comment>
<evidence type="ECO:0000256" key="2">
    <source>
        <dbReference type="ARBA" id="ARBA00022448"/>
    </source>
</evidence>
<proteinExistence type="predicted"/>
<dbReference type="InterPro" id="IPR020846">
    <property type="entry name" value="MFS_dom"/>
</dbReference>
<reference evidence="10" key="1">
    <citation type="submission" date="2021-04" db="EMBL/GenBank/DDBJ databases">
        <authorList>
            <consortium name="Molecular Ecology Group"/>
        </authorList>
    </citation>
    <scope>NUCLEOTIDE SEQUENCE</scope>
</reference>
<dbReference type="PROSITE" id="PS50850">
    <property type="entry name" value="MFS"/>
    <property type="match status" value="1"/>
</dbReference>
<evidence type="ECO:0000259" key="9">
    <source>
        <dbReference type="PROSITE" id="PS50850"/>
    </source>
</evidence>
<dbReference type="GO" id="GO:0015293">
    <property type="term" value="F:symporter activity"/>
    <property type="evidence" value="ECO:0007669"/>
    <property type="project" value="UniProtKB-KW"/>
</dbReference>
<feature type="transmembrane region" description="Helical" evidence="8">
    <location>
        <begin position="328"/>
        <end position="348"/>
    </location>
</feature>
<feature type="transmembrane region" description="Helical" evidence="8">
    <location>
        <begin position="354"/>
        <end position="376"/>
    </location>
</feature>